<dbReference type="EMBL" id="ML734999">
    <property type="protein sequence ID" value="KAB8202818.1"/>
    <property type="molecule type" value="Genomic_DNA"/>
</dbReference>
<organism evidence="1 2">
    <name type="scientific">Aspergillus parasiticus</name>
    <dbReference type="NCBI Taxonomy" id="5067"/>
    <lineage>
        <taxon>Eukaryota</taxon>
        <taxon>Fungi</taxon>
        <taxon>Dikarya</taxon>
        <taxon>Ascomycota</taxon>
        <taxon>Pezizomycotina</taxon>
        <taxon>Eurotiomycetes</taxon>
        <taxon>Eurotiomycetidae</taxon>
        <taxon>Eurotiales</taxon>
        <taxon>Aspergillaceae</taxon>
        <taxon>Aspergillus</taxon>
        <taxon>Aspergillus subgen. Circumdati</taxon>
    </lineage>
</organism>
<sequence>MQTHCFLSLFFPPSLSTSSSPILSQVSSLFLPPIIHHPLPVSSIVSTFHRYLQKCCLSEAFARCSTSLMDWRQHSREF</sequence>
<protein>
    <submittedName>
        <fullName evidence="1">Uncharacterized protein</fullName>
    </submittedName>
</protein>
<evidence type="ECO:0000313" key="2">
    <source>
        <dbReference type="Proteomes" id="UP000326532"/>
    </source>
</evidence>
<dbReference type="Proteomes" id="UP000326532">
    <property type="component" value="Unassembled WGS sequence"/>
</dbReference>
<dbReference type="VEuPathDB" id="FungiDB:BDV34DRAFT_200393"/>
<gene>
    <name evidence="1" type="ORF">BDV34DRAFT_200393</name>
</gene>
<evidence type="ECO:0000313" key="1">
    <source>
        <dbReference type="EMBL" id="KAB8202818.1"/>
    </source>
</evidence>
<reference evidence="1 2" key="1">
    <citation type="submission" date="2019-04" db="EMBL/GenBank/DDBJ databases">
        <title>Fungal friends and foes A comparative genomics study of 23 Aspergillus species from section Flavi.</title>
        <authorList>
            <consortium name="DOE Joint Genome Institute"/>
            <person name="Kjaerbolling I."/>
            <person name="Vesth T.C."/>
            <person name="Frisvad J.C."/>
            <person name="Nybo J.L."/>
            <person name="Theobald S."/>
            <person name="Kildgaard S."/>
            <person name="Petersen T.I."/>
            <person name="Kuo A."/>
            <person name="Sato A."/>
            <person name="Lyhne E.K."/>
            <person name="Kogle M.E."/>
            <person name="Wiebenga A."/>
            <person name="Kun R.S."/>
            <person name="Lubbers R.J."/>
            <person name="Makela M.R."/>
            <person name="Barry K."/>
            <person name="Chovatia M."/>
            <person name="Clum A."/>
            <person name="Daum C."/>
            <person name="Haridas S."/>
            <person name="He G."/>
            <person name="LaButti K."/>
            <person name="Lipzen A."/>
            <person name="Mondo S."/>
            <person name="Pangilinan J."/>
            <person name="Riley R."/>
            <person name="Salamov A."/>
            <person name="Simmons B.A."/>
            <person name="Magnuson J.K."/>
            <person name="Henrissat B."/>
            <person name="Mortensen U.H."/>
            <person name="Larsen T.O."/>
            <person name="De vries R.P."/>
            <person name="Grigoriev I.V."/>
            <person name="Machida M."/>
            <person name="Baker S.E."/>
            <person name="Andersen M.R."/>
        </authorList>
    </citation>
    <scope>NUCLEOTIDE SEQUENCE [LARGE SCALE GENOMIC DNA]</scope>
    <source>
        <strain evidence="1 2">CBS 117618</strain>
    </source>
</reference>
<accession>A0A5N6DCR1</accession>
<dbReference type="AlphaFoldDB" id="A0A5N6DCR1"/>
<proteinExistence type="predicted"/>
<name>A0A5N6DCR1_ASPPA</name>
<keyword evidence="2" id="KW-1185">Reference proteome</keyword>